<dbReference type="Pfam" id="PF01357">
    <property type="entry name" value="Expansin_C"/>
    <property type="match status" value="1"/>
</dbReference>
<evidence type="ECO:0000313" key="6">
    <source>
        <dbReference type="RefSeq" id="XP_022159653.1"/>
    </source>
</evidence>
<comment type="similarity">
    <text evidence="1">Belongs to the expansin family.</text>
</comment>
<keyword evidence="2" id="KW-0732">Signal</keyword>
<dbReference type="GeneID" id="111025998"/>
<dbReference type="PRINTS" id="PR01225">
    <property type="entry name" value="EXPANSNFAMLY"/>
</dbReference>
<sequence length="260" mass="28290">MALISQSSVFSLFLKTLILMQLQRQLAESATCGDCFTRSRAAHYPNSEQQGTDHGACGFGTFGATINGGDVATASDLYRNGLGCGACYQVRCIDSELCSEKGAMVVITDHGSGGGADFIMSRRAYAALAQTYESAASLLALGVIDIEYKRVDCSYPNKNITIKIDENSDPPHYLAFVIRFQQGKNDITAVQLCETKNFVCKLLDRSYGTVWTTAAPPRGPLSLRMLLTNDDGDEQWIVPVNDIPRNWKAGDTYDTGVQVN</sequence>
<accession>A0A6J1DZF2</accession>
<dbReference type="GO" id="GO:0005576">
    <property type="term" value="C:extracellular region"/>
    <property type="evidence" value="ECO:0007669"/>
    <property type="project" value="InterPro"/>
</dbReference>
<organism evidence="5 6">
    <name type="scientific">Momordica charantia</name>
    <name type="common">Bitter gourd</name>
    <name type="synonym">Balsam pear</name>
    <dbReference type="NCBI Taxonomy" id="3673"/>
    <lineage>
        <taxon>Eukaryota</taxon>
        <taxon>Viridiplantae</taxon>
        <taxon>Streptophyta</taxon>
        <taxon>Embryophyta</taxon>
        <taxon>Tracheophyta</taxon>
        <taxon>Spermatophyta</taxon>
        <taxon>Magnoliopsida</taxon>
        <taxon>eudicotyledons</taxon>
        <taxon>Gunneridae</taxon>
        <taxon>Pentapetalae</taxon>
        <taxon>rosids</taxon>
        <taxon>fabids</taxon>
        <taxon>Cucurbitales</taxon>
        <taxon>Cucurbitaceae</taxon>
        <taxon>Momordiceae</taxon>
        <taxon>Momordica</taxon>
    </lineage>
</organism>
<evidence type="ECO:0000313" key="5">
    <source>
        <dbReference type="Proteomes" id="UP000504603"/>
    </source>
</evidence>
<dbReference type="InterPro" id="IPR007118">
    <property type="entry name" value="Expan_Lol_pI"/>
</dbReference>
<feature type="chain" id="PRO_5026786807" evidence="2">
    <location>
        <begin position="30"/>
        <end position="260"/>
    </location>
</feature>
<reference evidence="6" key="1">
    <citation type="submission" date="2025-08" db="UniProtKB">
        <authorList>
            <consortium name="RefSeq"/>
        </authorList>
    </citation>
    <scope>IDENTIFICATION</scope>
    <source>
        <strain evidence="6">OHB3-1</strain>
    </source>
</reference>
<dbReference type="SUPFAM" id="SSF49590">
    <property type="entry name" value="PHL pollen allergen"/>
    <property type="match status" value="1"/>
</dbReference>
<dbReference type="Gene3D" id="2.40.40.10">
    <property type="entry name" value="RlpA-like domain"/>
    <property type="match status" value="1"/>
</dbReference>
<dbReference type="Pfam" id="PF03330">
    <property type="entry name" value="DPBB_1"/>
    <property type="match status" value="1"/>
</dbReference>
<dbReference type="PANTHER" id="PTHR31692:SF92">
    <property type="entry name" value="EXPANSIN-LIKE B1"/>
    <property type="match status" value="1"/>
</dbReference>
<feature type="domain" description="Expansin-like EG45" evidence="3">
    <location>
        <begin position="54"/>
        <end position="158"/>
    </location>
</feature>
<dbReference type="PROSITE" id="PS50843">
    <property type="entry name" value="EXPANSIN_CBD"/>
    <property type="match status" value="1"/>
</dbReference>
<feature type="signal peptide" evidence="2">
    <location>
        <begin position="1"/>
        <end position="29"/>
    </location>
</feature>
<name>A0A6J1DZF2_MOMCH</name>
<dbReference type="InterPro" id="IPR009009">
    <property type="entry name" value="RlpA-like_DPBB"/>
</dbReference>
<evidence type="ECO:0000256" key="1">
    <source>
        <dbReference type="RuleBase" id="RU003460"/>
    </source>
</evidence>
<dbReference type="InterPro" id="IPR007112">
    <property type="entry name" value="Expansin/allergen_DPBB_dom"/>
</dbReference>
<gene>
    <name evidence="6" type="primary">LOC111025998</name>
</gene>
<dbReference type="InterPro" id="IPR007117">
    <property type="entry name" value="Expansin_CBD"/>
</dbReference>
<dbReference type="AlphaFoldDB" id="A0A6J1DZF2"/>
<dbReference type="CDD" id="cd22277">
    <property type="entry name" value="DPBB_EXLB_N"/>
    <property type="match status" value="1"/>
</dbReference>
<dbReference type="Proteomes" id="UP000504603">
    <property type="component" value="Unplaced"/>
</dbReference>
<proteinExistence type="inferred from homology"/>
<dbReference type="InterPro" id="IPR036908">
    <property type="entry name" value="RlpA-like_sf"/>
</dbReference>
<dbReference type="RefSeq" id="XP_022159653.1">
    <property type="nucleotide sequence ID" value="XM_022303961.1"/>
</dbReference>
<dbReference type="SUPFAM" id="SSF50685">
    <property type="entry name" value="Barwin-like endoglucanases"/>
    <property type="match status" value="1"/>
</dbReference>
<dbReference type="PROSITE" id="PS50842">
    <property type="entry name" value="EXPANSIN_EG45"/>
    <property type="match status" value="1"/>
</dbReference>
<protein>
    <submittedName>
        <fullName evidence="6">Expansin-like B1</fullName>
    </submittedName>
</protein>
<keyword evidence="5" id="KW-1185">Reference proteome</keyword>
<evidence type="ECO:0000259" key="3">
    <source>
        <dbReference type="PROSITE" id="PS50842"/>
    </source>
</evidence>
<dbReference type="OrthoDB" id="5823761at2759"/>
<dbReference type="KEGG" id="mcha:111025998"/>
<dbReference type="Gene3D" id="2.60.40.760">
    <property type="entry name" value="Expansin, cellulose-binding-like domain"/>
    <property type="match status" value="1"/>
</dbReference>
<evidence type="ECO:0000259" key="4">
    <source>
        <dbReference type="PROSITE" id="PS50843"/>
    </source>
</evidence>
<feature type="domain" description="Expansin-like CBD" evidence="4">
    <location>
        <begin position="172"/>
        <end position="255"/>
    </location>
</feature>
<evidence type="ECO:0000256" key="2">
    <source>
        <dbReference type="SAM" id="SignalP"/>
    </source>
</evidence>
<dbReference type="PANTHER" id="PTHR31692">
    <property type="entry name" value="EXPANSIN-B3"/>
    <property type="match status" value="1"/>
</dbReference>
<dbReference type="InterPro" id="IPR036749">
    <property type="entry name" value="Expansin_CBD_sf"/>
</dbReference>
<dbReference type="GO" id="GO:0009653">
    <property type="term" value="P:anatomical structure morphogenesis"/>
    <property type="evidence" value="ECO:0007669"/>
    <property type="project" value="UniProtKB-ARBA"/>
</dbReference>